<dbReference type="InterPro" id="IPR018633">
    <property type="entry name" value="DUF2357"/>
</dbReference>
<organism evidence="2">
    <name type="scientific">Pseudoalteromonas prydzensis</name>
    <dbReference type="NCBI Taxonomy" id="182141"/>
    <lineage>
        <taxon>Bacteria</taxon>
        <taxon>Pseudomonadati</taxon>
        <taxon>Pseudomonadota</taxon>
        <taxon>Gammaproteobacteria</taxon>
        <taxon>Alteromonadales</taxon>
        <taxon>Pseudoalteromonadaceae</taxon>
        <taxon>Pseudoalteromonas</taxon>
    </lineage>
</organism>
<dbReference type="InterPro" id="IPR007505">
    <property type="entry name" value="PDDEXK_7"/>
</dbReference>
<dbReference type="AlphaFoldDB" id="A0A7V1GEA3"/>
<dbReference type="Pfam" id="PF09823">
    <property type="entry name" value="DUF2357"/>
    <property type="match status" value="1"/>
</dbReference>
<evidence type="ECO:0000313" key="2">
    <source>
        <dbReference type="EMBL" id="HEA16269.1"/>
    </source>
</evidence>
<protein>
    <submittedName>
        <fullName evidence="2">DUF2357 domain-containing protein</fullName>
    </submittedName>
</protein>
<proteinExistence type="predicted"/>
<comment type="caution">
    <text evidence="2">The sequence shown here is derived from an EMBL/GenBank/DDBJ whole genome shotgun (WGS) entry which is preliminary data.</text>
</comment>
<name>A0A7V1GEA3_9GAMM</name>
<dbReference type="Pfam" id="PF04411">
    <property type="entry name" value="PDDEXK_7"/>
    <property type="match status" value="1"/>
</dbReference>
<dbReference type="Proteomes" id="UP000886188">
    <property type="component" value="Unassembled WGS sequence"/>
</dbReference>
<dbReference type="EMBL" id="DRGM01000079">
    <property type="protein sequence ID" value="HEA16269.1"/>
    <property type="molecule type" value="Genomic_DNA"/>
</dbReference>
<evidence type="ECO:0000259" key="1">
    <source>
        <dbReference type="Pfam" id="PF09823"/>
    </source>
</evidence>
<gene>
    <name evidence="2" type="ORF">ENH88_07450</name>
</gene>
<accession>A0A7V1GEA3</accession>
<sequence length="781" mass="90706">MAKNTELLSYEHKDFDIYVSTDSLDSPRDKLEWTYLSRSVELPKYEEMLVLVGSQSMLPSIDIVGPPHIQPFFFENRQYWFEIEFNDHVDKDSFSVNHKYALLDRVFSAHPKRKSLNAVINFGNDVGLCSFEIQYSINGAWQSVPVAFTVFATKMIQAQDLSIMNQEIDRVYPLWRYAISGKTTHTQGNSSRQPEKFELFWLAQFERLVDEFNQGVKRVLNAAHNRLQSYTFQQKLERVNKKLGAKQEQKVKELIASKRSSRITIKKQCLNINTPENRFIKMVLAKTKANLSEMLFGIKADKDSKVSSSFIKVLEAWRDQVGQYTKHALWHEVGDYKGQYSESKVLQEAAGYSKVYKVWQQLKYYLNGSFGESRLSMKSVAEIYEIWCFLEVKSIIESLGFKPQRKALSHLKQVQFEKQFPKDEMAAAFVYQHESDGMQIELAHEASFTPKGSANRTWLANHRPDIALRVALENGESFFILFDAKYRIDTTQMGDKDAVPEDAINQMHRYRDAIIHQQHLEYESPLKSRPVLGAFALYPGFFPEQKSEQNPYAEAINEIGIGAFPLLPSENNQDSNNYWIKEYLAQKLGKTRKALEYKKSSSYDYHFVEDSARIAPYGVNVSRHFGLTFVAPVNELDRDQTYLEKAKTGSLKGYHTRLIATNRQNVHRNIMREIRYLVLTVRDSNQDREQLGKYLYTVASVKLLPRRDIDKEITGKDSDAIEKYWVFEFSETPVLLLNIIKKPYEEHFNFKLTQVERLPEVSHWGEIQGSLELYENLSAIW</sequence>
<feature type="domain" description="DUF2357" evidence="1">
    <location>
        <begin position="120"/>
        <end position="359"/>
    </location>
</feature>
<dbReference type="RefSeq" id="WP_304181254.1">
    <property type="nucleotide sequence ID" value="NZ_DRGM01000079.1"/>
</dbReference>
<reference evidence="2" key="1">
    <citation type="journal article" date="2020" name="mSystems">
        <title>Genome- and Community-Level Interaction Insights into Carbon Utilization and Element Cycling Functions of Hydrothermarchaeota in Hydrothermal Sediment.</title>
        <authorList>
            <person name="Zhou Z."/>
            <person name="Liu Y."/>
            <person name="Xu W."/>
            <person name="Pan J."/>
            <person name="Luo Z.H."/>
            <person name="Li M."/>
        </authorList>
    </citation>
    <scope>NUCLEOTIDE SEQUENCE [LARGE SCALE GENOMIC DNA]</scope>
    <source>
        <strain evidence="2">HyVt-346</strain>
    </source>
</reference>